<organism evidence="3">
    <name type="scientific">Salinicola endophyticus</name>
    <dbReference type="NCBI Taxonomy" id="1949083"/>
    <lineage>
        <taxon>Bacteria</taxon>
        <taxon>Pseudomonadati</taxon>
        <taxon>Pseudomonadota</taxon>
        <taxon>Gammaproteobacteria</taxon>
        <taxon>Oceanospirillales</taxon>
        <taxon>Halomonadaceae</taxon>
        <taxon>Salinicola</taxon>
    </lineage>
</organism>
<sequence length="390" mass="43196">MTSSPEALFDGQLRPRDGDPKRLDALLPSPCVQNHAANLHQRPDGDLLCVWFGGTQEGVPDISIYLSRLPAGAACWQTPVKLSDDDTRSEQNPILFDTGTGELWLIYTAQLSGHQNTAFVRKRVSRDDGHSWGPIETLFAEPGTFVRQPPVVLANGDWVCPVFHCRTRPGERWVGNDDISAVLVSSDQGVSWQSHEVPQSVGCVHMNVVRLDGDELVALYRSRWADRIYLSRSRDGRRWSAPEPTPLPNNNSSIQCTRLADGRLAMVYNPINAEGITQRRTSLYDDIEDSEAHGELTEQAAVDGKRAFWGVPRAPMSLVLSADGGRSWGPCRDLETGDGYCMTNDSASRANREYSYPSIVQGADGALHIAFTRFRQCIQYSRVAPSWVEG</sequence>
<feature type="region of interest" description="Disordered" evidence="1">
    <location>
        <begin position="1"/>
        <end position="20"/>
    </location>
</feature>
<keyword evidence="3" id="KW-0378">Hydrolase</keyword>
<dbReference type="Gene3D" id="2.120.10.10">
    <property type="match status" value="1"/>
</dbReference>
<dbReference type="EMBL" id="CP159578">
    <property type="protein sequence ID" value="XCJ79141.1"/>
    <property type="molecule type" value="Genomic_DNA"/>
</dbReference>
<dbReference type="AlphaFoldDB" id="A0AB74U4H7"/>
<dbReference type="InterPro" id="IPR036278">
    <property type="entry name" value="Sialidase_sf"/>
</dbReference>
<dbReference type="PANTHER" id="PTHR43752">
    <property type="entry name" value="BNR/ASP-BOX REPEAT FAMILY PROTEIN"/>
    <property type="match status" value="1"/>
</dbReference>
<name>A0AB74U4H7_9GAMM</name>
<gene>
    <name evidence="3" type="ORF">ABV408_17100</name>
</gene>
<dbReference type="CDD" id="cd15482">
    <property type="entry name" value="Sialidase_non-viral"/>
    <property type="match status" value="1"/>
</dbReference>
<evidence type="ECO:0000259" key="2">
    <source>
        <dbReference type="Pfam" id="PF13088"/>
    </source>
</evidence>
<dbReference type="SUPFAM" id="SSF50939">
    <property type="entry name" value="Sialidases"/>
    <property type="match status" value="1"/>
</dbReference>
<evidence type="ECO:0000256" key="1">
    <source>
        <dbReference type="SAM" id="MobiDB-lite"/>
    </source>
</evidence>
<feature type="domain" description="Sialidase" evidence="2">
    <location>
        <begin position="45"/>
        <end position="369"/>
    </location>
</feature>
<dbReference type="GO" id="GO:0004308">
    <property type="term" value="F:exo-alpha-sialidase activity"/>
    <property type="evidence" value="ECO:0007669"/>
    <property type="project" value="UniProtKB-EC"/>
</dbReference>
<dbReference type="InterPro" id="IPR011040">
    <property type="entry name" value="Sialidase"/>
</dbReference>
<reference evidence="3" key="1">
    <citation type="submission" date="2024-06" db="EMBL/GenBank/DDBJ databases">
        <title>Complete genome of Salinicola endophyticus HNIBRBA4755.</title>
        <authorList>
            <person name="Shin S.Y."/>
            <person name="Kang H."/>
            <person name="Song J."/>
        </authorList>
    </citation>
    <scope>NUCLEOTIDE SEQUENCE</scope>
    <source>
        <strain evidence="3">HNIBRBA4755</strain>
    </source>
</reference>
<dbReference type="Pfam" id="PF13088">
    <property type="entry name" value="BNR_2"/>
    <property type="match status" value="1"/>
</dbReference>
<dbReference type="EC" id="3.2.1.18" evidence="3"/>
<accession>A0AB74U4H7</accession>
<protein>
    <submittedName>
        <fullName evidence="3">Exo-alpha-sialidase</fullName>
        <ecNumber evidence="3">3.2.1.18</ecNumber>
    </submittedName>
</protein>
<dbReference type="PANTHER" id="PTHR43752:SF2">
    <property type="entry name" value="BNR_ASP-BOX REPEAT FAMILY PROTEIN"/>
    <property type="match status" value="1"/>
</dbReference>
<keyword evidence="3" id="KW-0326">Glycosidase</keyword>
<evidence type="ECO:0000313" key="3">
    <source>
        <dbReference type="EMBL" id="XCJ79141.1"/>
    </source>
</evidence>
<dbReference type="RefSeq" id="WP_353980092.1">
    <property type="nucleotide sequence ID" value="NZ_CP159578.1"/>
</dbReference>
<proteinExistence type="predicted"/>